<evidence type="ECO:0000313" key="9">
    <source>
        <dbReference type="Proteomes" id="UP000283509"/>
    </source>
</evidence>
<evidence type="ECO:0000313" key="8">
    <source>
        <dbReference type="EMBL" id="ROT84565.1"/>
    </source>
</evidence>
<dbReference type="STRING" id="6689.A0A423U790"/>
<comment type="function">
    <text evidence="2">Catalyzes the reversible isomerization between hydroxypyruvate and 2-hydroxy-3-oxopropanoate (also termed tartronate semialdehyde).</text>
</comment>
<dbReference type="Gene3D" id="2.60.20.10">
    <property type="entry name" value="Crystallins"/>
    <property type="match status" value="1"/>
</dbReference>
<evidence type="ECO:0000259" key="7">
    <source>
        <dbReference type="Pfam" id="PF01261"/>
    </source>
</evidence>
<dbReference type="Pfam" id="PF01261">
    <property type="entry name" value="AP_endonuc_2"/>
    <property type="match status" value="1"/>
</dbReference>
<evidence type="ECO:0000256" key="5">
    <source>
        <dbReference type="ARBA" id="ARBA00017985"/>
    </source>
</evidence>
<accession>A0A423U790</accession>
<dbReference type="InterPro" id="IPR013022">
    <property type="entry name" value="Xyl_isomerase-like_TIM-brl"/>
</dbReference>
<name>A0A423U790_PENVA</name>
<evidence type="ECO:0000256" key="1">
    <source>
        <dbReference type="ARBA" id="ARBA00000476"/>
    </source>
</evidence>
<comment type="catalytic activity">
    <reaction evidence="1">
        <text>3-hydroxypyruvate = 2-hydroxy-3-oxopropanoate</text>
        <dbReference type="Rhea" id="RHEA:11952"/>
        <dbReference type="ChEBI" id="CHEBI:17180"/>
        <dbReference type="ChEBI" id="CHEBI:57978"/>
        <dbReference type="EC" id="5.3.1.22"/>
    </reaction>
</comment>
<evidence type="ECO:0000256" key="6">
    <source>
        <dbReference type="ARBA" id="ARBA00023235"/>
    </source>
</evidence>
<dbReference type="Gene3D" id="3.20.20.150">
    <property type="entry name" value="Divalent-metal-dependent TIM barrel enzymes"/>
    <property type="match status" value="1"/>
</dbReference>
<dbReference type="InterPro" id="IPR036237">
    <property type="entry name" value="Xyl_isomerase-like_sf"/>
</dbReference>
<dbReference type="OrthoDB" id="4214675at2759"/>
<sequence length="443" mass="49053">MFTLTGPHHNLADEGFNDVTRSICGVEWFLYEDKDYTKHSKFVHTFASATYACENLDSSQWDKVSSVRYAGVEDITFPTLTMYHDANQCGAELLVLRDMDALLSDFNDDASSFVVTGNSSWTVYHDIGFGGGKACLGPSSNGGWYGIWTPEEIGMPNDQVSSVRKGCFADKVFTSHQQRIEMKVAANLSFMFGEAGGLLARYKAAKEAGFQAVECAFPYTVPSEEVASTLKELELKQVLINSDPGNLQAGELGFAALPGKEINFRESLERSIQYAKALGCGKLHIMSGRRSKDHDERTHLATLEANLNHAVSRLSAENIIGLIEPLNPVSTPGYFLNSFETAQSLIEKINSPHLRLQLDIFHMQMICGNVTNNIKKLMPIVGHVQVAQAPHRHEPSCSGELDYPYIFSVLREAGYEDYVGAEYSPSTNSANSLQWLEKCQLQF</sequence>
<dbReference type="InterPro" id="IPR050417">
    <property type="entry name" value="Sugar_Epim/Isomerase"/>
</dbReference>
<evidence type="ECO:0000256" key="2">
    <source>
        <dbReference type="ARBA" id="ARBA00002968"/>
    </source>
</evidence>
<evidence type="ECO:0000256" key="4">
    <source>
        <dbReference type="ARBA" id="ARBA00012570"/>
    </source>
</evidence>
<dbReference type="SUPFAM" id="SSF49695">
    <property type="entry name" value="gamma-Crystallin-like"/>
    <property type="match status" value="1"/>
</dbReference>
<dbReference type="SUPFAM" id="SSF51658">
    <property type="entry name" value="Xylose isomerase-like"/>
    <property type="match status" value="1"/>
</dbReference>
<dbReference type="EMBL" id="QCYY01000527">
    <property type="protein sequence ID" value="ROT84565.1"/>
    <property type="molecule type" value="Genomic_DNA"/>
</dbReference>
<dbReference type="Pfam" id="PF03995">
    <property type="entry name" value="Inhibitor_I36"/>
    <property type="match status" value="1"/>
</dbReference>
<keyword evidence="9" id="KW-1185">Reference proteome</keyword>
<dbReference type="PANTHER" id="PTHR43489">
    <property type="entry name" value="ISOMERASE"/>
    <property type="match status" value="1"/>
</dbReference>
<dbReference type="InterPro" id="IPR011024">
    <property type="entry name" value="G_crystallin-like"/>
</dbReference>
<dbReference type="PANTHER" id="PTHR43489:SF6">
    <property type="entry name" value="HYDROXYPYRUVATE ISOMERASE-RELATED"/>
    <property type="match status" value="1"/>
</dbReference>
<keyword evidence="6 8" id="KW-0413">Isomerase</keyword>
<dbReference type="AlphaFoldDB" id="A0A423U790"/>
<proteinExistence type="inferred from homology"/>
<protein>
    <recommendedName>
        <fullName evidence="5">Putative hydroxypyruvate isomerase</fullName>
        <ecNumber evidence="4">5.3.1.22</ecNumber>
    </recommendedName>
</protein>
<comment type="caution">
    <text evidence="8">The sequence shown here is derived from an EMBL/GenBank/DDBJ whole genome shotgun (WGS) entry which is preliminary data.</text>
</comment>
<comment type="similarity">
    <text evidence="3">Belongs to the hyi family.</text>
</comment>
<feature type="domain" description="Xylose isomerase-like TIM barrel" evidence="7">
    <location>
        <begin position="203"/>
        <end position="439"/>
    </location>
</feature>
<dbReference type="GO" id="GO:0008903">
    <property type="term" value="F:hydroxypyruvate isomerase activity"/>
    <property type="evidence" value="ECO:0007669"/>
    <property type="project" value="UniProtKB-EC"/>
</dbReference>
<dbReference type="EC" id="5.3.1.22" evidence="4"/>
<dbReference type="FunFam" id="3.20.20.150:FF:000007">
    <property type="entry name" value="Hydroxypyruvate isomerase"/>
    <property type="match status" value="1"/>
</dbReference>
<keyword evidence="8" id="KW-0670">Pyruvate</keyword>
<reference evidence="8 9" key="2">
    <citation type="submission" date="2019-01" db="EMBL/GenBank/DDBJ databases">
        <title>The decoding of complex shrimp genome reveals the adaptation for benthos swimmer, frequently molting mechanism and breeding impact on genome.</title>
        <authorList>
            <person name="Sun Y."/>
            <person name="Gao Y."/>
            <person name="Yu Y."/>
        </authorList>
    </citation>
    <scope>NUCLEOTIDE SEQUENCE [LARGE SCALE GENOMIC DNA]</scope>
    <source>
        <tissue evidence="8">Muscle</tissue>
    </source>
</reference>
<dbReference type="GO" id="GO:0046487">
    <property type="term" value="P:glyoxylate metabolic process"/>
    <property type="evidence" value="ECO:0007669"/>
    <property type="project" value="TreeGrafter"/>
</dbReference>
<gene>
    <name evidence="8" type="ORF">C7M84_022243</name>
</gene>
<dbReference type="Proteomes" id="UP000283509">
    <property type="component" value="Unassembled WGS sequence"/>
</dbReference>
<reference evidence="8 9" key="1">
    <citation type="submission" date="2018-04" db="EMBL/GenBank/DDBJ databases">
        <authorList>
            <person name="Zhang X."/>
            <person name="Yuan J."/>
            <person name="Li F."/>
            <person name="Xiang J."/>
        </authorList>
    </citation>
    <scope>NUCLEOTIDE SEQUENCE [LARGE SCALE GENOMIC DNA]</scope>
    <source>
        <tissue evidence="8">Muscle</tissue>
    </source>
</reference>
<evidence type="ECO:0000256" key="3">
    <source>
        <dbReference type="ARBA" id="ARBA00005962"/>
    </source>
</evidence>
<organism evidence="8 9">
    <name type="scientific">Penaeus vannamei</name>
    <name type="common">Whiteleg shrimp</name>
    <name type="synonym">Litopenaeus vannamei</name>
    <dbReference type="NCBI Taxonomy" id="6689"/>
    <lineage>
        <taxon>Eukaryota</taxon>
        <taxon>Metazoa</taxon>
        <taxon>Ecdysozoa</taxon>
        <taxon>Arthropoda</taxon>
        <taxon>Crustacea</taxon>
        <taxon>Multicrustacea</taxon>
        <taxon>Malacostraca</taxon>
        <taxon>Eumalacostraca</taxon>
        <taxon>Eucarida</taxon>
        <taxon>Decapoda</taxon>
        <taxon>Dendrobranchiata</taxon>
        <taxon>Penaeoidea</taxon>
        <taxon>Penaeidae</taxon>
        <taxon>Penaeus</taxon>
    </lineage>
</organism>